<dbReference type="PROSITE" id="PS51257">
    <property type="entry name" value="PROKAR_LIPOPROTEIN"/>
    <property type="match status" value="1"/>
</dbReference>
<evidence type="ECO:0000259" key="1">
    <source>
        <dbReference type="Pfam" id="PF19543"/>
    </source>
</evidence>
<name>A0A9X3F2I5_9BACT</name>
<accession>A0A9X3F2I5</accession>
<dbReference type="Pfam" id="PF19543">
    <property type="entry name" value="GH123_N"/>
    <property type="match status" value="1"/>
</dbReference>
<sequence>MRYIAIIIFFLFYSCSEGEQPKYSVSDTLWPENLGNHRAILEIDEPAEAVSLDILWRRHDRAPEQKRFIIIHESGDKVKNINRIHVDNERCHLTFGPVEKAGKYFFYYLPYDVQENYGFYNKGYLKPEEAPDQNWLGKTKKNENIKKARLQEFQSRSSFDSFYPMEVIALQSEKDSLLDIYKNDFLVFPEDRKYPIRMLDEIPQKWVLSGPSNQFEGEAHKNEYYALQLGVYAGQKDLSDLKVEFTSLKNGNVKIPASSLTCFNTGGTDPYGKPFTKRLDLEKGNVQPLWIGVDIPEDVQSGKYSGEITVLAENAAPQKINIQIKIGDVILADRGDNENWRHSRLRWLNSTLGIDEQPTKPYQPISVLGENEYGFTGKTMILGEKGFPASFDIKGTEILNGPVAFIVETGSGTENFTKPQNVQLLKNKPGVMQGAWESRSSNFKIEGVGTIESDGYINYKLKLKALKKVYLKDVRLEIPFRKDVANYMMGMGLPGISVPKKHEAKWEGPHDSFWMGNTDAGIWCELRGEGYSGPLLNLYRPEYPTSWFNENKGGFRIESNKNEMKAIVYSGSRGMEEGQELVFEWSMLLTPVKDINYKSQFTDRYYHNGGEPMPAEEDLKAGVKIVNLHHANQYNPHINYPFVAVDSMKWFVFKLHQKGQKVKIYYTIRELTNYTTEIWALRSLGNEILGDGRGGGYPWLREHLVSGYRPQWYQWFPDKSADASIVNAPGDSRWYNYYIEGLKWLVEKVDIDGLYLDDVSYDRRTVKRIRKVLDGTKPGCMIDLHSNTGFSKGPATQYAEYFPYLDKLWFGESFQYNKMSPENWLVEVSGIPYGLMGDMLQGGGNRWLGMLFGMTTRLPWSSDKIKADPRPVWKIWDEFQIQEAEMIGFWEDKPLVTTNDKSVKVTVYKNQGKVLLSIGNFSDSPKIISLNIDFDALGIKADNVKLTAPEIEDFQPEKTFKLNQKINIEARKGWLIIIQN</sequence>
<feature type="domain" description="Glycoside hydrolase 123-like N-terminal" evidence="1">
    <location>
        <begin position="31"/>
        <end position="979"/>
    </location>
</feature>
<dbReference type="InterPro" id="IPR045711">
    <property type="entry name" value="GH123-like_N"/>
</dbReference>
<organism evidence="2 3">
    <name type="scientific">Draconibacterium aestuarii</name>
    <dbReference type="NCBI Taxonomy" id="2998507"/>
    <lineage>
        <taxon>Bacteria</taxon>
        <taxon>Pseudomonadati</taxon>
        <taxon>Bacteroidota</taxon>
        <taxon>Bacteroidia</taxon>
        <taxon>Marinilabiliales</taxon>
        <taxon>Prolixibacteraceae</taxon>
        <taxon>Draconibacterium</taxon>
    </lineage>
</organism>
<protein>
    <submittedName>
        <fullName evidence="2">DUF6067 family protein</fullName>
    </submittedName>
</protein>
<proteinExistence type="predicted"/>
<gene>
    <name evidence="2" type="ORF">OU798_03430</name>
</gene>
<reference evidence="2" key="1">
    <citation type="submission" date="2022-11" db="EMBL/GenBank/DDBJ databases">
        <title>Marilongibacter aestuarii gen. nov., sp. nov., isolated from tidal flat sediment.</title>
        <authorList>
            <person name="Jiayan W."/>
        </authorList>
    </citation>
    <scope>NUCLEOTIDE SEQUENCE</scope>
    <source>
        <strain evidence="2">Z1-6</strain>
    </source>
</reference>
<keyword evidence="3" id="KW-1185">Reference proteome</keyword>
<comment type="caution">
    <text evidence="2">The sequence shown here is derived from an EMBL/GenBank/DDBJ whole genome shotgun (WGS) entry which is preliminary data.</text>
</comment>
<evidence type="ECO:0000313" key="3">
    <source>
        <dbReference type="Proteomes" id="UP001145087"/>
    </source>
</evidence>
<evidence type="ECO:0000313" key="2">
    <source>
        <dbReference type="EMBL" id="MCY1719376.1"/>
    </source>
</evidence>
<dbReference type="Proteomes" id="UP001145087">
    <property type="component" value="Unassembled WGS sequence"/>
</dbReference>
<dbReference type="EMBL" id="JAPOHD010000007">
    <property type="protein sequence ID" value="MCY1719376.1"/>
    <property type="molecule type" value="Genomic_DNA"/>
</dbReference>
<dbReference type="AlphaFoldDB" id="A0A9X3F2I5"/>
<dbReference type="RefSeq" id="WP_343331714.1">
    <property type="nucleotide sequence ID" value="NZ_JAPOHD010000007.1"/>
</dbReference>